<dbReference type="SUPFAM" id="SSF52540">
    <property type="entry name" value="P-loop containing nucleoside triphosphate hydrolases"/>
    <property type="match status" value="1"/>
</dbReference>
<evidence type="ECO:0000313" key="2">
    <source>
        <dbReference type="EMBL" id="UXE58654.1"/>
    </source>
</evidence>
<dbReference type="Pfam" id="PF13443">
    <property type="entry name" value="HTH_26"/>
    <property type="match status" value="1"/>
</dbReference>
<protein>
    <submittedName>
        <fullName evidence="2">AAA-like domain-containing protein</fullName>
    </submittedName>
</protein>
<evidence type="ECO:0000259" key="1">
    <source>
        <dbReference type="PROSITE" id="PS50943"/>
    </source>
</evidence>
<dbReference type="InterPro" id="IPR010982">
    <property type="entry name" value="Lambda_DNA-bd_dom_sf"/>
</dbReference>
<dbReference type="SMART" id="SM00530">
    <property type="entry name" value="HTH_XRE"/>
    <property type="match status" value="1"/>
</dbReference>
<dbReference type="InterPro" id="IPR001387">
    <property type="entry name" value="Cro/C1-type_HTH"/>
</dbReference>
<name>A0A977KS44_9CYAN</name>
<dbReference type="PROSITE" id="PS50943">
    <property type="entry name" value="HTH_CROC1"/>
    <property type="match status" value="1"/>
</dbReference>
<feature type="domain" description="HTH cro/C1-type" evidence="1">
    <location>
        <begin position="26"/>
        <end position="69"/>
    </location>
</feature>
<dbReference type="GO" id="GO:0003677">
    <property type="term" value="F:DNA binding"/>
    <property type="evidence" value="ECO:0007669"/>
    <property type="project" value="InterPro"/>
</dbReference>
<dbReference type="Proteomes" id="UP001065613">
    <property type="component" value="Chromosome"/>
</dbReference>
<dbReference type="SUPFAM" id="SSF47413">
    <property type="entry name" value="lambda repressor-like DNA-binding domains"/>
    <property type="match status" value="1"/>
</dbReference>
<dbReference type="AlphaFoldDB" id="A0A977KS44"/>
<dbReference type="Gene3D" id="3.40.50.300">
    <property type="entry name" value="P-loop containing nucleotide triphosphate hydrolases"/>
    <property type="match status" value="1"/>
</dbReference>
<dbReference type="Pfam" id="PF14516">
    <property type="entry name" value="AAA_35"/>
    <property type="match status" value="1"/>
</dbReference>
<dbReference type="InterPro" id="IPR027417">
    <property type="entry name" value="P-loop_NTPase"/>
</dbReference>
<accession>A0A977KS44</accession>
<dbReference type="CDD" id="cd00093">
    <property type="entry name" value="HTH_XRE"/>
    <property type="match status" value="1"/>
</dbReference>
<organism evidence="2">
    <name type="scientific">Woronichinia naegeliana WA131</name>
    <dbReference type="NCBI Taxonomy" id="2824559"/>
    <lineage>
        <taxon>Bacteria</taxon>
        <taxon>Bacillati</taxon>
        <taxon>Cyanobacteriota</taxon>
        <taxon>Cyanophyceae</taxon>
        <taxon>Synechococcales</taxon>
        <taxon>Coelosphaeriaceae</taxon>
        <taxon>Woronichinia</taxon>
    </lineage>
</organism>
<proteinExistence type="predicted"/>
<dbReference type="KEGG" id="wna:KA717_21745"/>
<reference evidence="2" key="1">
    <citation type="submission" date="2021-04" db="EMBL/GenBank/DDBJ databases">
        <title>Genome sequence of Woronichinia naegeliana from Washington state freshwater lake bloom.</title>
        <authorList>
            <person name="Dreher T.W."/>
        </authorList>
    </citation>
    <scope>NUCLEOTIDE SEQUENCE</scope>
    <source>
        <strain evidence="2">WA131</strain>
    </source>
</reference>
<dbReference type="EMBL" id="CP073041">
    <property type="protein sequence ID" value="UXE58654.1"/>
    <property type="molecule type" value="Genomic_DNA"/>
</dbReference>
<sequence>MPRSLRVQPAQLGRVKLALQRNGFPSQRALAEEVGLALATVSNFLTGKPVDFTTFEELCRQLGLEWKEIANLDFETTSPTNPKTPENLEFLETNPNPQPLYPNGAVPLGSPFYLERFPVEEQSKQEIRKPGSLVRIKAPKEMGKTSLLLRLLEFAKNQGYQTVSLNLDQADQAILNNLNQFLRWLCANVARQLHLEPRLDEYWDQDLGSKISCTSYFEDYLLKSIQTPLVLALDEANQLFEHSEVAKDFFPLLRSWYEEAKTSPLWQRLRLVIVHSTEIYVPLQLNQSPFNIGLPIQLSNFSQEEVKKLAQCYGLDCGQGEHCQQLMEMVDGHPALVQIAFYHLGQGEMTLEQLLETAATNVGIYTHYLQRHWATLQEQPKLTTALKRVMDATEAISLDDNILIHKLSSMGLIKQYGNQVILSCELYRQYFAERFNSR</sequence>
<gene>
    <name evidence="2" type="ORF">KA717_21745</name>
</gene>